<feature type="compositionally biased region" description="Basic and acidic residues" evidence="6">
    <location>
        <begin position="1010"/>
        <end position="1047"/>
    </location>
</feature>
<feature type="compositionally biased region" description="Basic and acidic residues" evidence="6">
    <location>
        <begin position="812"/>
        <end position="877"/>
    </location>
</feature>
<proteinExistence type="inferred from homology"/>
<dbReference type="InterPro" id="IPR050781">
    <property type="entry name" value="CWC22_splicing_factor"/>
</dbReference>
<dbReference type="PANTHER" id="PTHR18034">
    <property type="entry name" value="CELL CYCLE CONTROL PROTEIN CWF22-RELATED"/>
    <property type="match status" value="1"/>
</dbReference>
<feature type="domain" description="MI" evidence="7">
    <location>
        <begin position="523"/>
        <end position="639"/>
    </location>
</feature>
<feature type="compositionally biased region" description="Basic and acidic residues" evidence="6">
    <location>
        <begin position="44"/>
        <end position="82"/>
    </location>
</feature>
<feature type="compositionally biased region" description="Basic and acidic residues" evidence="6">
    <location>
        <begin position="930"/>
        <end position="939"/>
    </location>
</feature>
<dbReference type="AlphaFoldDB" id="A0A2T9YKJ6"/>
<feature type="compositionally biased region" description="Basic residues" evidence="6">
    <location>
        <begin position="136"/>
        <end position="154"/>
    </location>
</feature>
<gene>
    <name evidence="8" type="ORF">BB559_003570</name>
</gene>
<evidence type="ECO:0000259" key="7">
    <source>
        <dbReference type="PROSITE" id="PS51366"/>
    </source>
</evidence>
<organism evidence="8 9">
    <name type="scientific">Furculomyces boomerangus</name>
    <dbReference type="NCBI Taxonomy" id="61424"/>
    <lineage>
        <taxon>Eukaryota</taxon>
        <taxon>Fungi</taxon>
        <taxon>Fungi incertae sedis</taxon>
        <taxon>Zoopagomycota</taxon>
        <taxon>Kickxellomycotina</taxon>
        <taxon>Harpellomycetes</taxon>
        <taxon>Harpellales</taxon>
        <taxon>Harpellaceae</taxon>
        <taxon>Furculomyces</taxon>
    </lineage>
</organism>
<evidence type="ECO:0000256" key="5">
    <source>
        <dbReference type="ARBA" id="ARBA00023242"/>
    </source>
</evidence>
<comment type="similarity">
    <text evidence="2">Belongs to the CWC22 family.</text>
</comment>
<dbReference type="SMART" id="SM00544">
    <property type="entry name" value="MA3"/>
    <property type="match status" value="1"/>
</dbReference>
<evidence type="ECO:0000256" key="2">
    <source>
        <dbReference type="ARBA" id="ARBA00006856"/>
    </source>
</evidence>
<dbReference type="PANTHER" id="PTHR18034:SF3">
    <property type="entry name" value="PRE-MRNA-SPLICING FACTOR CWC22 HOMOLOG"/>
    <property type="match status" value="1"/>
</dbReference>
<feature type="compositionally biased region" description="Low complexity" evidence="6">
    <location>
        <begin position="982"/>
        <end position="1001"/>
    </location>
</feature>
<feature type="compositionally biased region" description="Basic residues" evidence="6">
    <location>
        <begin position="83"/>
        <end position="93"/>
    </location>
</feature>
<feature type="compositionally biased region" description="Low complexity" evidence="6">
    <location>
        <begin position="790"/>
        <end position="799"/>
    </location>
</feature>
<evidence type="ECO:0000313" key="9">
    <source>
        <dbReference type="Proteomes" id="UP000245699"/>
    </source>
</evidence>
<dbReference type="InterPro" id="IPR003891">
    <property type="entry name" value="Initiation_fac_eIF4g_MI"/>
</dbReference>
<feature type="region of interest" description="Disordered" evidence="6">
    <location>
        <begin position="1"/>
        <end position="191"/>
    </location>
</feature>
<dbReference type="Pfam" id="PF02854">
    <property type="entry name" value="MIF4G"/>
    <property type="match status" value="1"/>
</dbReference>
<comment type="caution">
    <text evidence="8">The sequence shown here is derived from an EMBL/GenBank/DDBJ whole genome shotgun (WGS) entry which is preliminary data.</text>
</comment>
<feature type="compositionally biased region" description="Low complexity" evidence="6">
    <location>
        <begin position="746"/>
        <end position="761"/>
    </location>
</feature>
<evidence type="ECO:0000256" key="6">
    <source>
        <dbReference type="SAM" id="MobiDB-lite"/>
    </source>
</evidence>
<feature type="compositionally biased region" description="Basic residues" evidence="6">
    <location>
        <begin position="1093"/>
        <end position="1108"/>
    </location>
</feature>
<evidence type="ECO:0000313" key="8">
    <source>
        <dbReference type="EMBL" id="PVU92839.1"/>
    </source>
</evidence>
<keyword evidence="5" id="KW-0539">Nucleus</keyword>
<dbReference type="OrthoDB" id="1924287at2759"/>
<evidence type="ECO:0000256" key="3">
    <source>
        <dbReference type="ARBA" id="ARBA00022664"/>
    </source>
</evidence>
<keyword evidence="3" id="KW-0507">mRNA processing</keyword>
<feature type="compositionally biased region" description="Basic and acidic residues" evidence="6">
    <location>
        <begin position="1059"/>
        <end position="1092"/>
    </location>
</feature>
<keyword evidence="9" id="KW-1185">Reference proteome</keyword>
<dbReference type="STRING" id="61424.A0A2T9YKJ6"/>
<dbReference type="PROSITE" id="PS51366">
    <property type="entry name" value="MI"/>
    <property type="match status" value="1"/>
</dbReference>
<dbReference type="InterPro" id="IPR016024">
    <property type="entry name" value="ARM-type_fold"/>
</dbReference>
<dbReference type="Pfam" id="PF02847">
    <property type="entry name" value="MA3"/>
    <property type="match status" value="1"/>
</dbReference>
<feature type="region of interest" description="Disordered" evidence="6">
    <location>
        <begin position="714"/>
        <end position="1108"/>
    </location>
</feature>
<feature type="compositionally biased region" description="Basic residues" evidence="6">
    <location>
        <begin position="800"/>
        <end position="811"/>
    </location>
</feature>
<sequence>MDNNSTQIQSENNDLSAIQDKSPEHQKDHNNRKRSTSRSKKEKKLQDYRKDRKSSYYKSERSHQNKNYTQDHNDTRSKSRSRDNRKHRSHSKSHSTERSDYNSNYRSKNEKYRHSERHRNQRSPSTDSNGDPKNSKNYKYKSRNRSRSPYHSSRRNRDSQKNSQIDNQKSLEKRTRLPKTGGGRYIPPARLRQIEAERASTGAVSALTEKEIEINRQKEAWEKLKKGIRGLVNKVNTGNVKSIVTQLFDLNLIRGRGLLCRSIIRAQTQSPTYTPVYASLISVINTRLPLIGDLLVTRLVTQFRKAFQRDDKARCLATTQFLAHLTNQRVAHEILAFQVLQLLLENPTDDSVEVAVSFMKEVGSFLSVLAPRVLNAVIETFRSILHEAEIDKRVQYMIEVLLQVRREGFKDNVSVPEGLDLVEENDQIVHEIGLDDEELDVHDELDVFKFDDEYQTNEEKYNTIKHEILGESDGSESDSESNSNGDESESDSGNESSDSQQKKQAESSSGAPIKDLTETELVNLRRTIYLTIMSSMSFEEASHKLLRIQIPENDLGELCAMVVECCSQERAYKSFYGLVGERLCKVKNTLRDAFCHSFVECYNNIHKYETNHLRHIARFFGHMLSTEAIPFTVFSCVSLTEEDTTASSRIFIKILMQDVSESMGLQKLHTALHDPEAALATSGMFPTDNPKNIRFAINYFTSIGLGALTEELRESSSDSDSSSESESDHKNQKTIGKKAKKRDVSTESSSSESIDSAVSKSKTTRDKRGPISEKREYKRREIRRRDSRSRSTSSDQSTSYHRKEKSSRKIRRENNNKRRSESRNSRRVPERKRTDYSSSGREESSKIGKSRRDYNDTRYTKRGEHLSRNEPTERNMERNSGSDNKPSSRKYSISTERKSFSRNRMEDKDNRAGKNYRSSGSPSSISNRKHSGDSNEGRILRPIPSKPISLLENSELIIGNSSEAQTKHEPKDNDTRLNVRLPSNSPARSASSSKSWSPSPSRHISKPRSPSRDRTRRGKDVIRSRERDHRTSRERYMKSRERSQSRERNKRQYKSNQSYRDRDDKRRREYSSSRSRREYSSGRSRREYLDSHKKNHRPSHNRRSRSPY</sequence>
<dbReference type="Proteomes" id="UP000245699">
    <property type="component" value="Unassembled WGS sequence"/>
</dbReference>
<evidence type="ECO:0000256" key="4">
    <source>
        <dbReference type="ARBA" id="ARBA00023187"/>
    </source>
</evidence>
<evidence type="ECO:0000256" key="1">
    <source>
        <dbReference type="ARBA" id="ARBA00004123"/>
    </source>
</evidence>
<feature type="compositionally biased region" description="Polar residues" evidence="6">
    <location>
        <begin position="878"/>
        <end position="894"/>
    </location>
</feature>
<feature type="region of interest" description="Disordered" evidence="6">
    <location>
        <begin position="461"/>
        <end position="514"/>
    </location>
</feature>
<feature type="compositionally biased region" description="Basic and acidic residues" evidence="6">
    <location>
        <begin position="895"/>
        <end position="912"/>
    </location>
</feature>
<dbReference type="GO" id="GO:0003723">
    <property type="term" value="F:RNA binding"/>
    <property type="evidence" value="ECO:0007669"/>
    <property type="project" value="InterPro"/>
</dbReference>
<dbReference type="SMART" id="SM00543">
    <property type="entry name" value="MIF4G"/>
    <property type="match status" value="1"/>
</dbReference>
<comment type="subcellular location">
    <subcellularLocation>
        <location evidence="1">Nucleus</location>
    </subcellularLocation>
</comment>
<feature type="compositionally biased region" description="Basic and acidic residues" evidence="6">
    <location>
        <begin position="965"/>
        <end position="977"/>
    </location>
</feature>
<accession>A0A2T9YKJ6</accession>
<dbReference type="SUPFAM" id="SSF48371">
    <property type="entry name" value="ARM repeat"/>
    <property type="match status" value="1"/>
</dbReference>
<feature type="compositionally biased region" description="Basic and acidic residues" evidence="6">
    <location>
        <begin position="763"/>
        <end position="779"/>
    </location>
</feature>
<dbReference type="GO" id="GO:0071013">
    <property type="term" value="C:catalytic step 2 spliceosome"/>
    <property type="evidence" value="ECO:0007669"/>
    <property type="project" value="TreeGrafter"/>
</dbReference>
<reference evidence="8 9" key="1">
    <citation type="journal article" date="2018" name="MBio">
        <title>Comparative Genomics Reveals the Core Gene Toolbox for the Fungus-Insect Symbiosis.</title>
        <authorList>
            <person name="Wang Y."/>
            <person name="Stata M."/>
            <person name="Wang W."/>
            <person name="Stajich J.E."/>
            <person name="White M.M."/>
            <person name="Moncalvo J.M."/>
        </authorList>
    </citation>
    <scope>NUCLEOTIDE SEQUENCE [LARGE SCALE GENOMIC DNA]</scope>
    <source>
        <strain evidence="8 9">AUS-77-4</strain>
    </source>
</reference>
<dbReference type="EMBL" id="MBFT01000344">
    <property type="protein sequence ID" value="PVU92839.1"/>
    <property type="molecule type" value="Genomic_DNA"/>
</dbReference>
<feature type="compositionally biased region" description="Polar residues" evidence="6">
    <location>
        <begin position="122"/>
        <end position="131"/>
    </location>
</feature>
<protein>
    <recommendedName>
        <fullName evidence="7">MI domain-containing protein</fullName>
    </recommendedName>
</protein>
<feature type="compositionally biased region" description="Basic residues" evidence="6">
    <location>
        <begin position="30"/>
        <end position="43"/>
    </location>
</feature>
<dbReference type="GO" id="GO:0000398">
    <property type="term" value="P:mRNA splicing, via spliceosome"/>
    <property type="evidence" value="ECO:0007669"/>
    <property type="project" value="TreeGrafter"/>
</dbReference>
<keyword evidence="4" id="KW-0508">mRNA splicing</keyword>
<name>A0A2T9YKJ6_9FUNG</name>
<dbReference type="Gene3D" id="1.25.40.180">
    <property type="match status" value="1"/>
</dbReference>
<feature type="compositionally biased region" description="Polar residues" evidence="6">
    <location>
        <begin position="1"/>
        <end position="16"/>
    </location>
</feature>
<dbReference type="InterPro" id="IPR003890">
    <property type="entry name" value="MIF4G-like_typ-3"/>
</dbReference>